<dbReference type="InterPro" id="IPR025160">
    <property type="entry name" value="AATF"/>
</dbReference>
<reference evidence="7" key="1">
    <citation type="submission" date="2016-05" db="EMBL/GenBank/DDBJ databases">
        <title>Comparative genomics of biotechnologically important yeasts.</title>
        <authorList>
            <consortium name="DOE Joint Genome Institute"/>
            <person name="Riley R."/>
            <person name="Haridas S."/>
            <person name="Wolfe K.H."/>
            <person name="Lopes M.R."/>
            <person name="Hittinger C.T."/>
            <person name="Goker M."/>
            <person name="Salamov A."/>
            <person name="Wisecaver J."/>
            <person name="Long T.M."/>
            <person name="Aerts A.L."/>
            <person name="Barry K."/>
            <person name="Choi C."/>
            <person name="Clum A."/>
            <person name="Coughlan A.Y."/>
            <person name="Deshpande S."/>
            <person name="Douglass A.P."/>
            <person name="Hanson S.J."/>
            <person name="Klenk H.-P."/>
            <person name="Labutti K."/>
            <person name="Lapidus A."/>
            <person name="Lindquist E."/>
            <person name="Lipzen A."/>
            <person name="Meier-Kolthoff J.P."/>
            <person name="Ohm R.A."/>
            <person name="Otillar R.P."/>
            <person name="Pangilinan J."/>
            <person name="Peng Y."/>
            <person name="Rokas A."/>
            <person name="Rosa C.A."/>
            <person name="Scheuner C."/>
            <person name="Sibirny A.A."/>
            <person name="Slot J.C."/>
            <person name="Stielow J.B."/>
            <person name="Sun H."/>
            <person name="Kurtzman C.P."/>
            <person name="Blackwell M."/>
            <person name="Grigoriev I.V."/>
            <person name="Jeffries T.W."/>
        </authorList>
    </citation>
    <scope>NUCLEOTIDE SEQUENCE [LARGE SCALE GENOMIC DNA]</scope>
    <source>
        <strain evidence="7">DSM 1968</strain>
    </source>
</reference>
<dbReference type="Pfam" id="PF08164">
    <property type="entry name" value="TRAUB"/>
    <property type="match status" value="1"/>
</dbReference>
<evidence type="ECO:0000259" key="4">
    <source>
        <dbReference type="Pfam" id="PF08164"/>
    </source>
</evidence>
<evidence type="ECO:0000256" key="2">
    <source>
        <dbReference type="ARBA" id="ARBA00013850"/>
    </source>
</evidence>
<dbReference type="GeneID" id="30965053"/>
<feature type="compositionally biased region" description="Acidic residues" evidence="3">
    <location>
        <begin position="122"/>
        <end position="145"/>
    </location>
</feature>
<name>A0A1D2VPP1_9ASCO</name>
<dbReference type="Pfam" id="PF13339">
    <property type="entry name" value="AATF-Che1"/>
    <property type="match status" value="1"/>
</dbReference>
<gene>
    <name evidence="6" type="ORF">ASCRUDRAFT_67666</name>
</gene>
<dbReference type="InterPro" id="IPR039223">
    <property type="entry name" value="AATF/Bfr2"/>
</dbReference>
<evidence type="ECO:0000259" key="5">
    <source>
        <dbReference type="Pfam" id="PF13339"/>
    </source>
</evidence>
<dbReference type="InParanoid" id="A0A1D2VPP1"/>
<protein>
    <recommendedName>
        <fullName evidence="2">Protein BFR2</fullName>
    </recommendedName>
</protein>
<dbReference type="GO" id="GO:0000462">
    <property type="term" value="P:maturation of SSU-rRNA from tricistronic rRNA transcript (SSU-rRNA, 5.8S rRNA, LSU-rRNA)"/>
    <property type="evidence" value="ECO:0007669"/>
    <property type="project" value="EnsemblFungi"/>
</dbReference>
<proteinExistence type="inferred from homology"/>
<evidence type="ECO:0000256" key="3">
    <source>
        <dbReference type="SAM" id="MobiDB-lite"/>
    </source>
</evidence>
<evidence type="ECO:0000313" key="7">
    <source>
        <dbReference type="Proteomes" id="UP000095038"/>
    </source>
</evidence>
<evidence type="ECO:0000256" key="1">
    <source>
        <dbReference type="ARBA" id="ARBA00008966"/>
    </source>
</evidence>
<comment type="similarity">
    <text evidence="1">Belongs to the AATF family.</text>
</comment>
<dbReference type="InterPro" id="IPR012617">
    <property type="entry name" value="AATF_C"/>
</dbReference>
<feature type="compositionally biased region" description="Basic and acidic residues" evidence="3">
    <location>
        <begin position="10"/>
        <end position="33"/>
    </location>
</feature>
<dbReference type="FunCoup" id="A0A1D2VPP1">
    <property type="interactions" value="927"/>
</dbReference>
<feature type="domain" description="Apoptosis-antagonizing transcription factor C-terminal" evidence="4">
    <location>
        <begin position="413"/>
        <end position="491"/>
    </location>
</feature>
<organism evidence="6 7">
    <name type="scientific">Ascoidea rubescens DSM 1968</name>
    <dbReference type="NCBI Taxonomy" id="1344418"/>
    <lineage>
        <taxon>Eukaryota</taxon>
        <taxon>Fungi</taxon>
        <taxon>Dikarya</taxon>
        <taxon>Ascomycota</taxon>
        <taxon>Saccharomycotina</taxon>
        <taxon>Saccharomycetes</taxon>
        <taxon>Ascoideaceae</taxon>
        <taxon>Ascoidea</taxon>
    </lineage>
</organism>
<dbReference type="PANTHER" id="PTHR15565">
    <property type="entry name" value="AATF PROTEIN APOPTOSIS ANTAGONIZING TRANSCRIPTION FACTOR"/>
    <property type="match status" value="1"/>
</dbReference>
<dbReference type="PANTHER" id="PTHR15565:SF0">
    <property type="entry name" value="PROTEIN AATF"/>
    <property type="match status" value="1"/>
</dbReference>
<feature type="compositionally biased region" description="Polar residues" evidence="3">
    <location>
        <begin position="101"/>
        <end position="119"/>
    </location>
</feature>
<feature type="region of interest" description="Disordered" evidence="3">
    <location>
        <begin position="1"/>
        <end position="154"/>
    </location>
</feature>
<dbReference type="OrthoDB" id="5783963at2759"/>
<dbReference type="AlphaFoldDB" id="A0A1D2VPP1"/>
<evidence type="ECO:0000313" key="6">
    <source>
        <dbReference type="EMBL" id="ODV63578.1"/>
    </source>
</evidence>
<feature type="domain" description="AATF leucine zipper-containing" evidence="5">
    <location>
        <begin position="178"/>
        <end position="306"/>
    </location>
</feature>
<dbReference type="Proteomes" id="UP000095038">
    <property type="component" value="Unassembled WGS sequence"/>
</dbReference>
<keyword evidence="7" id="KW-1185">Reference proteome</keyword>
<accession>A0A1D2VPP1</accession>
<dbReference type="GO" id="GO:0032040">
    <property type="term" value="C:small-subunit processome"/>
    <property type="evidence" value="ECO:0007669"/>
    <property type="project" value="EnsemblFungi"/>
</dbReference>
<sequence length="528" mass="61100">MIKRSAGDGILKKLMERNPKDIDIENADFKDQFSDNNSQGDSESDSDSDNFASTEHYLKVGRSKLRDNSIKISDPKYAGNTTSRTKYYAESEGDSESDASTGNGSDSDSGKTFSQNTSFSDDQNEENEEDDEEEEEDDDEGEENDNGNLNNKKEKLKNLLSQERKIMLNRLSKSAKNDALKGYSILKQQNHYDLILDCRIKIQDILSLMNSLPSNNENLDKLSSNQTASMISKLKKQLYKLLEEIIKLRIQMNEKDNIIDSKRDNKSKSKIKSKKRTLSEYFNQTSELDDILLSFSNNTLTKWSNKIQSISGSSALNNSKFSVVNQSITSQIDSNLANMDRLVKRTKINRKNAKAIDHEIEFEKQKNQRKQQVQPNVQKLENEMDEIDEIENKNKIDQELQENKNIFDDNDFYKILLNDFVDKKISDSNLTKNYQLTLTKSKFKKNFDTKASKGRKIRYQIQKPLQNYEAPNFKKKRWNDYQIDEFFAGLLGQTVNFNEETSDEEVGEEREYRNFNKEMINDNIKIFG</sequence>
<dbReference type="EMBL" id="KV454475">
    <property type="protein sequence ID" value="ODV63578.1"/>
    <property type="molecule type" value="Genomic_DNA"/>
</dbReference>
<dbReference type="RefSeq" id="XP_020049885.1">
    <property type="nucleotide sequence ID" value="XM_020191417.1"/>
</dbReference>
<dbReference type="STRING" id="1344418.A0A1D2VPP1"/>